<evidence type="ECO:0000256" key="1">
    <source>
        <dbReference type="SAM" id="SignalP"/>
    </source>
</evidence>
<proteinExistence type="predicted"/>
<organism evidence="2">
    <name type="scientific">Anopheles darlingi</name>
    <name type="common">Mosquito</name>
    <dbReference type="NCBI Taxonomy" id="43151"/>
    <lineage>
        <taxon>Eukaryota</taxon>
        <taxon>Metazoa</taxon>
        <taxon>Ecdysozoa</taxon>
        <taxon>Arthropoda</taxon>
        <taxon>Hexapoda</taxon>
        <taxon>Insecta</taxon>
        <taxon>Pterygota</taxon>
        <taxon>Neoptera</taxon>
        <taxon>Endopterygota</taxon>
        <taxon>Diptera</taxon>
        <taxon>Nematocera</taxon>
        <taxon>Culicoidea</taxon>
        <taxon>Culicidae</taxon>
        <taxon>Anophelinae</taxon>
        <taxon>Anopheles</taxon>
    </lineage>
</organism>
<feature type="signal peptide" evidence="1">
    <location>
        <begin position="1"/>
        <end position="21"/>
    </location>
</feature>
<name>A0A2M4DHX7_ANODA</name>
<keyword evidence="1" id="KW-0732">Signal</keyword>
<protein>
    <submittedName>
        <fullName evidence="2">Putative secreted protein</fullName>
    </submittedName>
</protein>
<sequence>MNSSSLSRLVILACPIGCGQSLYAQLYHPPLVVELFSVETDCTNQHLALASTNCDANGPASVARQGECLRAAPPRAAC</sequence>
<dbReference type="AlphaFoldDB" id="A0A2M4DHX7"/>
<accession>A0A2M4DHX7</accession>
<reference evidence="2" key="1">
    <citation type="submission" date="2018-01" db="EMBL/GenBank/DDBJ databases">
        <title>An insight into the sialome of Amazonian anophelines.</title>
        <authorList>
            <person name="Ribeiro J.M."/>
            <person name="Scarpassa V."/>
            <person name="Calvo E."/>
        </authorList>
    </citation>
    <scope>NUCLEOTIDE SEQUENCE</scope>
</reference>
<evidence type="ECO:0000313" key="2">
    <source>
        <dbReference type="EMBL" id="MBW77156.1"/>
    </source>
</evidence>
<dbReference type="EMBL" id="GGFL01012978">
    <property type="protein sequence ID" value="MBW77156.1"/>
    <property type="molecule type" value="Transcribed_RNA"/>
</dbReference>
<feature type="chain" id="PRO_5014617388" evidence="1">
    <location>
        <begin position="22"/>
        <end position="78"/>
    </location>
</feature>